<evidence type="ECO:0000256" key="3">
    <source>
        <dbReference type="ARBA" id="ARBA00023122"/>
    </source>
</evidence>
<dbReference type="Pfam" id="PF00571">
    <property type="entry name" value="CBS"/>
    <property type="match status" value="3"/>
</dbReference>
<evidence type="ECO:0000256" key="4">
    <source>
        <dbReference type="PROSITE-ProRule" id="PRU00703"/>
    </source>
</evidence>
<dbReference type="Gene3D" id="3.10.580.10">
    <property type="entry name" value="CBS-domain"/>
    <property type="match status" value="2"/>
</dbReference>
<proteinExistence type="inferred from homology"/>
<name>A0ABR4MDG0_9PEZI</name>
<evidence type="ECO:0000256" key="1">
    <source>
        <dbReference type="ARBA" id="ARBA00006750"/>
    </source>
</evidence>
<gene>
    <name evidence="7" type="ORF">HOO65_060103</name>
</gene>
<feature type="domain" description="CBS" evidence="6">
    <location>
        <begin position="598"/>
        <end position="655"/>
    </location>
</feature>
<dbReference type="InterPro" id="IPR046342">
    <property type="entry name" value="CBS_dom_sf"/>
</dbReference>
<dbReference type="CDD" id="cd04618">
    <property type="entry name" value="CBS_euAMPK_gamma-like_repeat1"/>
    <property type="match status" value="1"/>
</dbReference>
<feature type="region of interest" description="Disordered" evidence="5">
    <location>
        <begin position="1"/>
        <end position="83"/>
    </location>
</feature>
<comment type="caution">
    <text evidence="7">The sequence shown here is derived from an EMBL/GenBank/DDBJ whole genome shotgun (WGS) entry which is preliminary data.</text>
</comment>
<evidence type="ECO:0000259" key="6">
    <source>
        <dbReference type="PROSITE" id="PS51371"/>
    </source>
</evidence>
<evidence type="ECO:0000313" key="7">
    <source>
        <dbReference type="EMBL" id="KAL2886273.1"/>
    </source>
</evidence>
<dbReference type="InterPro" id="IPR050511">
    <property type="entry name" value="AMPK_gamma/SDS23_families"/>
</dbReference>
<dbReference type="GO" id="GO:0016301">
    <property type="term" value="F:kinase activity"/>
    <property type="evidence" value="ECO:0007669"/>
    <property type="project" value="UniProtKB-KW"/>
</dbReference>
<dbReference type="GeneID" id="98119499"/>
<keyword evidence="7" id="KW-0418">Kinase</keyword>
<dbReference type="InterPro" id="IPR000644">
    <property type="entry name" value="CBS_dom"/>
</dbReference>
<dbReference type="PROSITE" id="PS51371">
    <property type="entry name" value="CBS"/>
    <property type="match status" value="3"/>
</dbReference>
<reference evidence="7 8" key="1">
    <citation type="submission" date="2020-05" db="EMBL/GenBank/DDBJ databases">
        <title>Ceratocystis lukuohia genome.</title>
        <authorList>
            <person name="Harrington T.C."/>
            <person name="Kim K."/>
            <person name="Mayers C.G."/>
        </authorList>
    </citation>
    <scope>NUCLEOTIDE SEQUENCE [LARGE SCALE GENOMIC DNA]</scope>
    <source>
        <strain evidence="7 8">C4212</strain>
    </source>
</reference>
<feature type="compositionally biased region" description="Acidic residues" evidence="5">
    <location>
        <begin position="52"/>
        <end position="63"/>
    </location>
</feature>
<dbReference type="EMBL" id="JABSNW010000006">
    <property type="protein sequence ID" value="KAL2886273.1"/>
    <property type="molecule type" value="Genomic_DNA"/>
</dbReference>
<dbReference type="SUPFAM" id="SSF54631">
    <property type="entry name" value="CBS-domain pair"/>
    <property type="match status" value="2"/>
</dbReference>
<dbReference type="PANTHER" id="PTHR13780">
    <property type="entry name" value="AMP-ACTIVATED PROTEIN KINASE, GAMMA REGULATORY SUBUNIT"/>
    <property type="match status" value="1"/>
</dbReference>
<dbReference type="SMART" id="SM00116">
    <property type="entry name" value="CBS"/>
    <property type="match status" value="4"/>
</dbReference>
<keyword evidence="8" id="KW-1185">Reference proteome</keyword>
<dbReference type="CDD" id="cd04641">
    <property type="entry name" value="CBS_euAMPK_gamma-like_repeat2"/>
    <property type="match status" value="1"/>
</dbReference>
<organism evidence="7 8">
    <name type="scientific">Ceratocystis lukuohia</name>
    <dbReference type="NCBI Taxonomy" id="2019550"/>
    <lineage>
        <taxon>Eukaryota</taxon>
        <taxon>Fungi</taxon>
        <taxon>Dikarya</taxon>
        <taxon>Ascomycota</taxon>
        <taxon>Pezizomycotina</taxon>
        <taxon>Sordariomycetes</taxon>
        <taxon>Hypocreomycetidae</taxon>
        <taxon>Microascales</taxon>
        <taxon>Ceratocystidaceae</taxon>
        <taxon>Ceratocystis</taxon>
    </lineage>
</organism>
<protein>
    <submittedName>
        <fullName evidence="7">5'-AMP-activated protein kinase subunit gamma</fullName>
    </submittedName>
</protein>
<keyword evidence="3 4" id="KW-0129">CBS domain</keyword>
<evidence type="ECO:0000256" key="2">
    <source>
        <dbReference type="ARBA" id="ARBA00022737"/>
    </source>
</evidence>
<accession>A0ABR4MDG0</accession>
<evidence type="ECO:0000313" key="8">
    <source>
        <dbReference type="Proteomes" id="UP001610728"/>
    </source>
</evidence>
<comment type="similarity">
    <text evidence="1">Belongs to the 5'-AMP-activated protein kinase gamma subunit family.</text>
</comment>
<keyword evidence="7" id="KW-0808">Transferase</keyword>
<feature type="domain" description="CBS" evidence="6">
    <location>
        <begin position="526"/>
        <end position="583"/>
    </location>
</feature>
<dbReference type="RefSeq" id="XP_070857453.1">
    <property type="nucleotide sequence ID" value="XM_071003706.1"/>
</dbReference>
<feature type="compositionally biased region" description="Low complexity" evidence="5">
    <location>
        <begin position="20"/>
        <end position="39"/>
    </location>
</feature>
<dbReference type="Proteomes" id="UP001610728">
    <property type="component" value="Unassembled WGS sequence"/>
</dbReference>
<keyword evidence="2" id="KW-0677">Repeat</keyword>
<evidence type="ECO:0000256" key="5">
    <source>
        <dbReference type="SAM" id="MobiDB-lite"/>
    </source>
</evidence>
<sequence length="684" mass="74159">MSGSEAPVSHPSPPPPLLMSTELATEATEANAANSAASLGMEQKPHEAAGKEEEEEEEEEEEALLAVNDSNQQSATATVIDTTATKTAADIAVTEDHHNSGTPTLPQPQSKTDIDIDIDNHHNHTSTNNDNLPLNPTPTIAQPDAVDPIAPTTAVITTTSSGPILHSSDKPEQLAAAILAATSSEIHAATDTPPPEPALELEGEITSEILAPAPETAEDPALQQATDVGTGASCIANPASLHSSIASSTPQTIVTPSSFIQNTPENPSSVSGLPPPAVAATLGSIAPPLLQYSTEPLGRPTSPGHLITLNDLTEPITPLATKFSPSNIMVQSQTEESLPEAEYLQLLGLRTIRRFLKVRTSYDVLPMSFRLIVLDNNLLIKKSLNILIQNAIVSAPLWDAATSTFAGLLTATDYINVIQYYCLFPEEMGALEHFKLANLRSIENAIGVSQIEDVSVKPTKPLYQALRKMLQTRARRIPLVDIDEETGRETVISVITQYRILKFIAVNNEMNTVLLRKSIKEIGLGTYTDLVTLSMDNTVLDAVHFMVQHNISSIPIVDENNRVLNVFEAVDIIPCIQGGIYEELSEDIGTALCKRADESPGIYTCSEEDRLDSIFDTIRKSRVHRLVVVDDDTKLRGIISLSDILKYVLLHGEETDNLYGEEEDEQEINRQNQIAARYTQPQQK</sequence>
<feature type="domain" description="CBS" evidence="6">
    <location>
        <begin position="448"/>
        <end position="510"/>
    </location>
</feature>
<dbReference type="PANTHER" id="PTHR13780:SF35">
    <property type="entry name" value="LD22662P"/>
    <property type="match status" value="1"/>
</dbReference>